<dbReference type="EMBL" id="KQ085945">
    <property type="protein sequence ID" value="KLO14319.1"/>
    <property type="molecule type" value="Genomic_DNA"/>
</dbReference>
<dbReference type="AlphaFoldDB" id="A0A0H2RR06"/>
<evidence type="ECO:0000313" key="1">
    <source>
        <dbReference type="EMBL" id="KLO14319.1"/>
    </source>
</evidence>
<name>A0A0H2RR06_9AGAM</name>
<accession>A0A0H2RR06</accession>
<dbReference type="OrthoDB" id="3322113at2759"/>
<keyword evidence="2" id="KW-1185">Reference proteome</keyword>
<evidence type="ECO:0000313" key="2">
    <source>
        <dbReference type="Proteomes" id="UP000053477"/>
    </source>
</evidence>
<organism evidence="1 2">
    <name type="scientific">Schizopora paradoxa</name>
    <dbReference type="NCBI Taxonomy" id="27342"/>
    <lineage>
        <taxon>Eukaryota</taxon>
        <taxon>Fungi</taxon>
        <taxon>Dikarya</taxon>
        <taxon>Basidiomycota</taxon>
        <taxon>Agaricomycotina</taxon>
        <taxon>Agaricomycetes</taxon>
        <taxon>Hymenochaetales</taxon>
        <taxon>Schizoporaceae</taxon>
        <taxon>Schizopora</taxon>
    </lineage>
</organism>
<gene>
    <name evidence="1" type="ORF">SCHPADRAFT_996667</name>
</gene>
<protein>
    <submittedName>
        <fullName evidence="1">Uncharacterized protein</fullName>
    </submittedName>
</protein>
<sequence>MREPFERVPNVCADSARSIDNVTIPDVAPRTSVVDNQPAQRDGTLQAGDLTNGSLSSASWLEGLQRDDSACMVYTYASTFSTNYTASNLVGAGRILGKMLSRSGTSLERYLGKLAYRAGLGSYAKAEESLKLAGPVDELMKSDSTTKIEQACSILLRYARSSNPAIQIMTFERIVYFYVHVPSRFCSAFKDYFEKKQEVIDVIPFSWKLPGVDYCLEWMYYYKLASRCLLNHSSSIMEASIRISTSHQLSLGFSDFEEILANCRDATDLLLALRFIYRFWDGEGIKEYVEKKGFNHPNITKFAIALIAQCEVYISQCAQPTQYISVGLPLRGMAKFMIGLWESLGQLDAEDLDKFSEETHITIWIEVLKLHRILRRNNYLTWIRALAKTWTELCHEWLPGPERSKLREKLLRLEESDVDA</sequence>
<reference evidence="1 2" key="1">
    <citation type="submission" date="2015-04" db="EMBL/GenBank/DDBJ databases">
        <title>Complete genome sequence of Schizopora paradoxa KUC8140, a cosmopolitan wood degrader in East Asia.</title>
        <authorList>
            <consortium name="DOE Joint Genome Institute"/>
            <person name="Min B."/>
            <person name="Park H."/>
            <person name="Jang Y."/>
            <person name="Kim J.-J."/>
            <person name="Kim K.H."/>
            <person name="Pangilinan J."/>
            <person name="Lipzen A."/>
            <person name="Riley R."/>
            <person name="Grigoriev I.V."/>
            <person name="Spatafora J.W."/>
            <person name="Choi I.-G."/>
        </authorList>
    </citation>
    <scope>NUCLEOTIDE SEQUENCE [LARGE SCALE GENOMIC DNA]</scope>
    <source>
        <strain evidence="1 2">KUC8140</strain>
    </source>
</reference>
<dbReference type="InParanoid" id="A0A0H2RR06"/>
<dbReference type="Proteomes" id="UP000053477">
    <property type="component" value="Unassembled WGS sequence"/>
</dbReference>
<proteinExistence type="predicted"/>